<protein>
    <recommendedName>
        <fullName evidence="3">Flagellar protein FliT</fullName>
    </recommendedName>
</protein>
<gene>
    <name evidence="1" type="ORF">FEZ48_01020</name>
</gene>
<comment type="caution">
    <text evidence="1">The sequence shown here is derived from an EMBL/GenBank/DDBJ whole genome shotgun (WGS) entry which is preliminary data.</text>
</comment>
<proteinExistence type="predicted"/>
<accession>A0A5R9C7X5</accession>
<sequence length="120" mass="14472">MSQSNHFLEKKKSLLFDLFNLYENHSYSLDSAFEIFQEAENIHKEITQLDMELSDVEKEHFTETYREVWEAIIQKHREMMALINVENTLLRNQMTQVNKKDQVIHSYIDKNQSMFIDRQA</sequence>
<evidence type="ECO:0008006" key="3">
    <source>
        <dbReference type="Google" id="ProtNLM"/>
    </source>
</evidence>
<dbReference type="EMBL" id="VBTE01000002">
    <property type="protein sequence ID" value="TLQ09365.1"/>
    <property type="molecule type" value="Genomic_DNA"/>
</dbReference>
<reference evidence="1 2" key="1">
    <citation type="submission" date="2019-05" db="EMBL/GenBank/DDBJ databases">
        <title>The metagenome of a microbial culture collection derived from dairy environment covers the genomic content of the human microbiome.</title>
        <authorList>
            <person name="Roder T."/>
            <person name="Wuthrich D."/>
            <person name="Sattari Z."/>
            <person name="Von Ah U."/>
            <person name="Bar C."/>
            <person name="Ronchi F."/>
            <person name="Macpherson A.J."/>
            <person name="Ganal-Vonarburg S.C."/>
            <person name="Bruggmann R."/>
            <person name="Vergeres G."/>
        </authorList>
    </citation>
    <scope>NUCLEOTIDE SEQUENCE [LARGE SCALE GENOMIC DNA]</scope>
    <source>
        <strain evidence="1 2">FAM 24235</strain>
    </source>
</reference>
<name>A0A5R9C7X5_9LACT</name>
<dbReference type="STRING" id="191770.SAMN04488013_103182"/>
<dbReference type="Proteomes" id="UP000307201">
    <property type="component" value="Unassembled WGS sequence"/>
</dbReference>
<evidence type="ECO:0000313" key="1">
    <source>
        <dbReference type="EMBL" id="TLQ09365.1"/>
    </source>
</evidence>
<organism evidence="1 2">
    <name type="scientific">Marinilactibacillus psychrotolerans</name>
    <dbReference type="NCBI Taxonomy" id="191770"/>
    <lineage>
        <taxon>Bacteria</taxon>
        <taxon>Bacillati</taxon>
        <taxon>Bacillota</taxon>
        <taxon>Bacilli</taxon>
        <taxon>Lactobacillales</taxon>
        <taxon>Carnobacteriaceae</taxon>
        <taxon>Marinilactibacillus</taxon>
    </lineage>
</organism>
<evidence type="ECO:0000313" key="2">
    <source>
        <dbReference type="Proteomes" id="UP000307201"/>
    </source>
</evidence>
<dbReference type="RefSeq" id="WP_138470508.1">
    <property type="nucleotide sequence ID" value="NZ_JBGQQG010000007.1"/>
</dbReference>
<dbReference type="OrthoDB" id="2156628at2"/>
<dbReference type="AlphaFoldDB" id="A0A5R9C7X5"/>